<dbReference type="PANTHER" id="PTHR47191:SF2">
    <property type="entry name" value="OS05G0170800 PROTEIN"/>
    <property type="match status" value="1"/>
</dbReference>
<dbReference type="Pfam" id="PF04379">
    <property type="entry name" value="DUF525"/>
    <property type="match status" value="1"/>
</dbReference>
<dbReference type="InterPro" id="IPR036767">
    <property type="entry name" value="ApaG_sf"/>
</dbReference>
<accession>A0AAV8V1N3</accession>
<organism evidence="2 3">
    <name type="scientific">Rhodosorus marinus</name>
    <dbReference type="NCBI Taxonomy" id="101924"/>
    <lineage>
        <taxon>Eukaryota</taxon>
        <taxon>Rhodophyta</taxon>
        <taxon>Stylonematophyceae</taxon>
        <taxon>Stylonematales</taxon>
        <taxon>Stylonemataceae</taxon>
        <taxon>Rhodosorus</taxon>
    </lineage>
</organism>
<dbReference type="PROSITE" id="PS51087">
    <property type="entry name" value="APAG"/>
    <property type="match status" value="1"/>
</dbReference>
<dbReference type="Proteomes" id="UP001157974">
    <property type="component" value="Unassembled WGS sequence"/>
</dbReference>
<dbReference type="AlphaFoldDB" id="A0AAV8V1N3"/>
<protein>
    <recommendedName>
        <fullName evidence="1">ApaG domain-containing protein</fullName>
    </recommendedName>
</protein>
<dbReference type="SUPFAM" id="SSF110069">
    <property type="entry name" value="ApaG-like"/>
    <property type="match status" value="1"/>
</dbReference>
<evidence type="ECO:0000313" key="2">
    <source>
        <dbReference type="EMBL" id="KAJ8907517.1"/>
    </source>
</evidence>
<reference evidence="2 3" key="1">
    <citation type="journal article" date="2023" name="Nat. Commun.">
        <title>Origin of minicircular mitochondrial genomes in red algae.</title>
        <authorList>
            <person name="Lee Y."/>
            <person name="Cho C.H."/>
            <person name="Lee Y.M."/>
            <person name="Park S.I."/>
            <person name="Yang J.H."/>
            <person name="West J.A."/>
            <person name="Bhattacharya D."/>
            <person name="Yoon H.S."/>
        </authorList>
    </citation>
    <scope>NUCLEOTIDE SEQUENCE [LARGE SCALE GENOMIC DNA]</scope>
    <source>
        <strain evidence="2 3">CCMP1338</strain>
        <tissue evidence="2">Whole cell</tissue>
    </source>
</reference>
<comment type="caution">
    <text evidence="2">The sequence shown here is derived from an EMBL/GenBank/DDBJ whole genome shotgun (WGS) entry which is preliminary data.</text>
</comment>
<dbReference type="InterPro" id="IPR007474">
    <property type="entry name" value="ApaG_domain"/>
</dbReference>
<dbReference type="Gene3D" id="2.60.40.1470">
    <property type="entry name" value="ApaG domain"/>
    <property type="match status" value="1"/>
</dbReference>
<feature type="domain" description="ApaG" evidence="1">
    <location>
        <begin position="149"/>
        <end position="314"/>
    </location>
</feature>
<sequence>MIADRIRVARVNPQGRGYRALRRLQENEKENSENFFFAFSNAKEVVTSLDERRRLWAEILSMEKYLDRLVQLERFAEAAEVRDEIRGLRNRDLWAILEAELKCAVQEERYLDAARIRDELKLVPPPPGVEAECASTDELPPINASPASECVSEGIRVAAQSFLLEEESSPPDNTFVFGYKVGKQHIPGIPTQSVSYQCIAGDLSATVRPSILLRKVVIANESLRTVQLVRRHLRIRTESGTVAELNGVGVIGRQPVLTPNEKFSYTCMCPLIASEGGKSGTVLGSMKGSYDFVTGNAGLKTFQARVHEFFHILP</sequence>
<evidence type="ECO:0000313" key="3">
    <source>
        <dbReference type="Proteomes" id="UP001157974"/>
    </source>
</evidence>
<dbReference type="InterPro" id="IPR050718">
    <property type="entry name" value="ApaG-like"/>
</dbReference>
<name>A0AAV8V1N3_9RHOD</name>
<dbReference type="EMBL" id="JAMWBK010000002">
    <property type="protein sequence ID" value="KAJ8907517.1"/>
    <property type="molecule type" value="Genomic_DNA"/>
</dbReference>
<evidence type="ECO:0000259" key="1">
    <source>
        <dbReference type="PROSITE" id="PS51087"/>
    </source>
</evidence>
<gene>
    <name evidence="2" type="ORF">NDN08_007628</name>
</gene>
<proteinExistence type="predicted"/>
<dbReference type="PANTHER" id="PTHR47191">
    <property type="entry name" value="OS05G0170800 PROTEIN"/>
    <property type="match status" value="1"/>
</dbReference>
<keyword evidence="3" id="KW-1185">Reference proteome</keyword>